<dbReference type="Proteomes" id="UP001165584">
    <property type="component" value="Unassembled WGS sequence"/>
</dbReference>
<accession>A0ABT2GLW0</accession>
<dbReference type="PANTHER" id="PTHR18964:SF149">
    <property type="entry name" value="BIFUNCTIONAL UDP-N-ACETYLGLUCOSAMINE 2-EPIMERASE_N-ACETYLMANNOSAMINE KINASE"/>
    <property type="match status" value="1"/>
</dbReference>
<evidence type="ECO:0000256" key="1">
    <source>
        <dbReference type="ARBA" id="ARBA00006479"/>
    </source>
</evidence>
<sequence>MAEKTGSELRRTNLSAVLTLVHSRGVVTRAEITRETGLNRSTVGALVGELVELRLVRESEDAAHHVGRPSLLIEPERRTVALSVHATPDAVTIGLVDLGGHVIKRIRCGTVRVPRPEEVVNIVTAVVAGMRTELDRSYSTVGVGLAVPGPRHSVAGVPDAAPDVDWQAAPLAERLERALGLPVFAAGDAVVGALAESTFGAARGMDDLVFVTGGPAGVTAAVIGGGTLLTGANGSAGAVGHLLVTPGGALCPCGSRGCLDTELSEEALLEALGATAGADLATVLGSRRGDPVARAVVHRGLDHLAVAVRTVVNLVDPQLVVLGGYLAAMHDLAPDRLRTELGRSVMRRAGQGAGLRITRAGLGDDLLVVGAAQLALSRVLRDPAQLPARAPAV</sequence>
<comment type="similarity">
    <text evidence="1">Belongs to the ROK (NagC/XylR) family.</text>
</comment>
<dbReference type="SUPFAM" id="SSF53067">
    <property type="entry name" value="Actin-like ATPase domain"/>
    <property type="match status" value="1"/>
</dbReference>
<reference evidence="2" key="1">
    <citation type="submission" date="2022-08" db="EMBL/GenBank/DDBJ databases">
        <authorList>
            <person name="Deng Y."/>
            <person name="Han X.-F."/>
            <person name="Zhang Y.-Q."/>
        </authorList>
    </citation>
    <scope>NUCLEOTIDE SEQUENCE</scope>
    <source>
        <strain evidence="2">CPCC 205763</strain>
    </source>
</reference>
<dbReference type="InterPro" id="IPR000600">
    <property type="entry name" value="ROK"/>
</dbReference>
<organism evidence="2 3">
    <name type="scientific">Herbiconiux aconitum</name>
    <dbReference type="NCBI Taxonomy" id="2970913"/>
    <lineage>
        <taxon>Bacteria</taxon>
        <taxon>Bacillati</taxon>
        <taxon>Actinomycetota</taxon>
        <taxon>Actinomycetes</taxon>
        <taxon>Micrococcales</taxon>
        <taxon>Microbacteriaceae</taxon>
        <taxon>Herbiconiux</taxon>
    </lineage>
</organism>
<gene>
    <name evidence="2" type="ORF">N1027_03505</name>
</gene>
<dbReference type="PANTHER" id="PTHR18964">
    <property type="entry name" value="ROK (REPRESSOR, ORF, KINASE) FAMILY"/>
    <property type="match status" value="1"/>
</dbReference>
<dbReference type="RefSeq" id="WP_259505267.1">
    <property type="nucleotide sequence ID" value="NZ_JANLCM010000001.1"/>
</dbReference>
<keyword evidence="3" id="KW-1185">Reference proteome</keyword>
<evidence type="ECO:0000313" key="3">
    <source>
        <dbReference type="Proteomes" id="UP001165584"/>
    </source>
</evidence>
<dbReference type="EMBL" id="JANLCM010000001">
    <property type="protein sequence ID" value="MCS5717198.1"/>
    <property type="molecule type" value="Genomic_DNA"/>
</dbReference>
<name>A0ABT2GLW0_9MICO</name>
<dbReference type="Gene3D" id="3.30.420.40">
    <property type="match status" value="2"/>
</dbReference>
<proteinExistence type="inferred from homology"/>
<dbReference type="InterPro" id="IPR036388">
    <property type="entry name" value="WH-like_DNA-bd_sf"/>
</dbReference>
<protein>
    <submittedName>
        <fullName evidence="2">ROK family transcriptional regulator</fullName>
    </submittedName>
</protein>
<evidence type="ECO:0000313" key="2">
    <source>
        <dbReference type="EMBL" id="MCS5717198.1"/>
    </source>
</evidence>
<dbReference type="Pfam" id="PF00480">
    <property type="entry name" value="ROK"/>
    <property type="match status" value="1"/>
</dbReference>
<dbReference type="Gene3D" id="1.10.10.10">
    <property type="entry name" value="Winged helix-like DNA-binding domain superfamily/Winged helix DNA-binding domain"/>
    <property type="match status" value="1"/>
</dbReference>
<dbReference type="InterPro" id="IPR043129">
    <property type="entry name" value="ATPase_NBD"/>
</dbReference>
<dbReference type="SUPFAM" id="SSF46785">
    <property type="entry name" value="Winged helix' DNA-binding domain"/>
    <property type="match status" value="1"/>
</dbReference>
<comment type="caution">
    <text evidence="2">The sequence shown here is derived from an EMBL/GenBank/DDBJ whole genome shotgun (WGS) entry which is preliminary data.</text>
</comment>
<dbReference type="InterPro" id="IPR036390">
    <property type="entry name" value="WH_DNA-bd_sf"/>
</dbReference>